<feature type="non-terminal residue" evidence="1">
    <location>
        <position position="77"/>
    </location>
</feature>
<proteinExistence type="predicted"/>
<sequence length="77" mass="8649">MDIIGMAFRFRDAVTAFADRARRFYHSVMLMGHACPDCGGRLAMIREGLCRCRACERELDPTTTFQRCSACGGELLL</sequence>
<comment type="caution">
    <text evidence="1">The sequence shown here is derived from an EMBL/GenBank/DDBJ whole genome shotgun (WGS) entry which is preliminary data.</text>
</comment>
<dbReference type="AlphaFoldDB" id="X1S8H9"/>
<name>X1S8H9_9ZZZZ</name>
<dbReference type="EMBL" id="BARW01007726">
    <property type="protein sequence ID" value="GAI75406.1"/>
    <property type="molecule type" value="Genomic_DNA"/>
</dbReference>
<organism evidence="1">
    <name type="scientific">marine sediment metagenome</name>
    <dbReference type="NCBI Taxonomy" id="412755"/>
    <lineage>
        <taxon>unclassified sequences</taxon>
        <taxon>metagenomes</taxon>
        <taxon>ecological metagenomes</taxon>
    </lineage>
</organism>
<evidence type="ECO:0000313" key="1">
    <source>
        <dbReference type="EMBL" id="GAI75406.1"/>
    </source>
</evidence>
<protein>
    <submittedName>
        <fullName evidence="1">Uncharacterized protein</fullName>
    </submittedName>
</protein>
<gene>
    <name evidence="1" type="ORF">S12H4_16014</name>
</gene>
<accession>X1S8H9</accession>
<reference evidence="1" key="1">
    <citation type="journal article" date="2014" name="Front. Microbiol.">
        <title>High frequency of phylogenetically diverse reductive dehalogenase-homologous genes in deep subseafloor sedimentary metagenomes.</title>
        <authorList>
            <person name="Kawai M."/>
            <person name="Futagami T."/>
            <person name="Toyoda A."/>
            <person name="Takaki Y."/>
            <person name="Nishi S."/>
            <person name="Hori S."/>
            <person name="Arai W."/>
            <person name="Tsubouchi T."/>
            <person name="Morono Y."/>
            <person name="Uchiyama I."/>
            <person name="Ito T."/>
            <person name="Fujiyama A."/>
            <person name="Inagaki F."/>
            <person name="Takami H."/>
        </authorList>
    </citation>
    <scope>NUCLEOTIDE SEQUENCE</scope>
    <source>
        <strain evidence="1">Expedition CK06-06</strain>
    </source>
</reference>